<dbReference type="FunFam" id="3.10.129.10:FF:000003">
    <property type="entry name" value="3-hydroxydecanoyl-[acyl-carrier-protein] dehydratase"/>
    <property type="match status" value="1"/>
</dbReference>
<dbReference type="PANTHER" id="PTHR30272:SF8">
    <property type="entry name" value="3-HYDROXYDECANOYL-[ACYL-CARRIER-PROTEIN] DEHYDRATASE"/>
    <property type="match status" value="1"/>
</dbReference>
<keyword evidence="9 13" id="KW-0443">Lipid metabolism</keyword>
<proteinExistence type="inferred from homology"/>
<dbReference type="SUPFAM" id="SSF54637">
    <property type="entry name" value="Thioesterase/thiol ester dehydrase-isomerase"/>
    <property type="match status" value="1"/>
</dbReference>
<sequence length="172" mass="18867">MPMNQNSFTREELLSCSSGELFGPGNSQLPAPNMLMMDRIINISEEGGENGKGFIEAELDISPDLWFFDCHFPGDPVMPGCLGLDAMWQLVGFFLGWTGGPGKGRALGVGEVKFTGQILPTAKKVTYRIDFKRVIKRRLYMGMADGSVSVDGRVIYTAKDLKVGLFQDTSAF</sequence>
<accession>H5T9H1</accession>
<evidence type="ECO:0000256" key="6">
    <source>
        <dbReference type="ARBA" id="ARBA00022490"/>
    </source>
</evidence>
<evidence type="ECO:0000256" key="5">
    <source>
        <dbReference type="ARBA" id="ARBA00011738"/>
    </source>
</evidence>
<evidence type="ECO:0000256" key="2">
    <source>
        <dbReference type="ARBA" id="ARBA00004496"/>
    </source>
</evidence>
<comment type="caution">
    <text evidence="14">The sequence shown here is derived from an EMBL/GenBank/DDBJ whole genome shotgun (WGS) entry which is preliminary data.</text>
</comment>
<dbReference type="RefSeq" id="WP_006003553.1">
    <property type="nucleotide sequence ID" value="NZ_BAET01000007.1"/>
</dbReference>
<comment type="subunit">
    <text evidence="5 13">Homodimer.</text>
</comment>
<keyword evidence="10 13" id="KW-0275">Fatty acid biosynthesis</keyword>
<reference evidence="14 15" key="1">
    <citation type="journal article" date="2012" name="J. Bacteriol.">
        <title>Genome sequence of proteorhodopsin-containing sea ice bacterium Glaciecola punicea ACAM 611T.</title>
        <authorList>
            <person name="Qin Q.-L."/>
            <person name="Xie B.-B."/>
            <person name="Shu Y.-L."/>
            <person name="Rong J.-C."/>
            <person name="Zhao D.-L."/>
            <person name="Zhang X.-Y."/>
            <person name="Chen X.-L."/>
            <person name="Zhou B.-C."/>
            <person name="Zhanga Y.-Z."/>
        </authorList>
    </citation>
    <scope>NUCLEOTIDE SEQUENCE [LARGE SCALE GENOMIC DNA]</scope>
    <source>
        <strain evidence="14 15">ACAM 611</strain>
    </source>
</reference>
<name>H5T9H1_9ALTE</name>
<evidence type="ECO:0000256" key="12">
    <source>
        <dbReference type="ARBA" id="ARBA00023239"/>
    </source>
</evidence>
<dbReference type="GO" id="GO:0034017">
    <property type="term" value="F:trans-2-decenoyl-acyl-carrier-protein isomerase activity"/>
    <property type="evidence" value="ECO:0007669"/>
    <property type="project" value="UniProtKB-UniRule"/>
</dbReference>
<evidence type="ECO:0000256" key="9">
    <source>
        <dbReference type="ARBA" id="ARBA00023098"/>
    </source>
</evidence>
<comment type="catalytic activity">
    <reaction evidence="1 13">
        <text>a (3R)-hydroxyacyl-[ACP] = a (2E)-enoyl-[ACP] + H2O</text>
        <dbReference type="Rhea" id="RHEA:13097"/>
        <dbReference type="Rhea" id="RHEA-COMP:9925"/>
        <dbReference type="Rhea" id="RHEA-COMP:9945"/>
        <dbReference type="ChEBI" id="CHEBI:15377"/>
        <dbReference type="ChEBI" id="CHEBI:78784"/>
        <dbReference type="ChEBI" id="CHEBI:78827"/>
        <dbReference type="EC" id="4.2.1.59"/>
    </reaction>
</comment>
<comment type="similarity">
    <text evidence="4 13">Belongs to the thioester dehydratase family. FabA subfamily.</text>
</comment>
<dbReference type="InterPro" id="IPR029069">
    <property type="entry name" value="HotDog_dom_sf"/>
</dbReference>
<dbReference type="eggNOG" id="COG0764">
    <property type="taxonomic scope" value="Bacteria"/>
</dbReference>
<comment type="catalytic activity">
    <reaction evidence="13">
        <text>(2E)-decenoyl-[ACP] = (3Z)-decenoyl-[ACP]</text>
        <dbReference type="Rhea" id="RHEA:23568"/>
        <dbReference type="Rhea" id="RHEA-COMP:9639"/>
        <dbReference type="Rhea" id="RHEA-COMP:9927"/>
        <dbReference type="ChEBI" id="CHEBI:78467"/>
        <dbReference type="ChEBI" id="CHEBI:78798"/>
        <dbReference type="EC" id="5.3.3.14"/>
    </reaction>
</comment>
<dbReference type="GO" id="GO:0019171">
    <property type="term" value="F:(3R)-hydroxyacyl-[acyl-carrier-protein] dehydratase activity"/>
    <property type="evidence" value="ECO:0007669"/>
    <property type="project" value="UniProtKB-UniRule"/>
</dbReference>
<keyword evidence="11 13" id="KW-0413">Isomerase</keyword>
<dbReference type="UniPathway" id="UPA00094"/>
<evidence type="ECO:0000256" key="7">
    <source>
        <dbReference type="ARBA" id="ARBA00022516"/>
    </source>
</evidence>
<dbReference type="CDD" id="cd01287">
    <property type="entry name" value="FabA"/>
    <property type="match status" value="1"/>
</dbReference>
<gene>
    <name evidence="13 14" type="primary">fabA</name>
    <name evidence="14" type="ORF">GPUN_0813</name>
</gene>
<evidence type="ECO:0000313" key="14">
    <source>
        <dbReference type="EMBL" id="GAB54948.1"/>
    </source>
</evidence>
<dbReference type="STRING" id="56804.BAE46_00420"/>
<reference evidence="14 15" key="2">
    <citation type="journal article" date="2017" name="Antonie Van Leeuwenhoek">
        <title>Rhizobium rhizosphaerae sp. nov., a novel species isolated from rice rhizosphere.</title>
        <authorList>
            <person name="Zhao J.J."/>
            <person name="Zhang J."/>
            <person name="Zhang R.J."/>
            <person name="Zhang C.W."/>
            <person name="Yin H.Q."/>
            <person name="Zhang X.X."/>
        </authorList>
    </citation>
    <scope>NUCLEOTIDE SEQUENCE [LARGE SCALE GENOMIC DNA]</scope>
    <source>
        <strain evidence="14 15">ACAM 611</strain>
    </source>
</reference>
<dbReference type="InterPro" id="IPR010083">
    <property type="entry name" value="FabA"/>
</dbReference>
<evidence type="ECO:0000256" key="4">
    <source>
        <dbReference type="ARBA" id="ARBA00006714"/>
    </source>
</evidence>
<comment type="catalytic activity">
    <reaction evidence="13">
        <text>(3R)-hydroxydecanoyl-[ACP] = (2E)-decenoyl-[ACP] + H2O</text>
        <dbReference type="Rhea" id="RHEA:41860"/>
        <dbReference type="Rhea" id="RHEA-COMP:9638"/>
        <dbReference type="Rhea" id="RHEA-COMP:9639"/>
        <dbReference type="ChEBI" id="CHEBI:15377"/>
        <dbReference type="ChEBI" id="CHEBI:78466"/>
        <dbReference type="ChEBI" id="CHEBI:78467"/>
    </reaction>
</comment>
<dbReference type="Proteomes" id="UP000053586">
    <property type="component" value="Unassembled WGS sequence"/>
</dbReference>
<dbReference type="EC" id="5.3.3.14" evidence="13"/>
<keyword evidence="12 13" id="KW-0456">Lyase</keyword>
<evidence type="ECO:0000313" key="15">
    <source>
        <dbReference type="Proteomes" id="UP000053586"/>
    </source>
</evidence>
<comment type="function">
    <text evidence="13">Necessary for the introduction of cis unsaturation into fatty acids. Catalyzes the dehydration of (3R)-3-hydroxydecanoyl-ACP to E-(2)-decenoyl-ACP and then its isomerization to Z-(3)-decenoyl-ACP. Can catalyze the dehydratase reaction for beta-hydroxyacyl-ACPs with saturated chain lengths up to 16:0, being most active on intermediate chain length.</text>
</comment>
<protein>
    <recommendedName>
        <fullName evidence="13">3-hydroxydecanoyl-[acyl-carrier-protein] dehydratase</fullName>
        <ecNumber evidence="13">4.2.1.59</ecNumber>
    </recommendedName>
    <alternativeName>
        <fullName evidence="13">3-hydroxyacyl-[acyl-carrier-protein] dehydratase FabA</fullName>
    </alternativeName>
    <alternativeName>
        <fullName evidence="13">Beta-hydroxydecanoyl thioester dehydrase</fullName>
    </alternativeName>
    <alternativeName>
        <fullName evidence="13">Trans-2-decenoyl-[acyl-carrier-protein] isomerase</fullName>
        <ecNumber evidence="13">5.3.3.14</ecNumber>
    </alternativeName>
</protein>
<dbReference type="EC" id="4.2.1.59" evidence="13"/>
<keyword evidence="6 13" id="KW-0963">Cytoplasm</keyword>
<evidence type="ECO:0000256" key="10">
    <source>
        <dbReference type="ARBA" id="ARBA00023160"/>
    </source>
</evidence>
<evidence type="ECO:0000256" key="1">
    <source>
        <dbReference type="ARBA" id="ARBA00001055"/>
    </source>
</evidence>
<evidence type="ECO:0000256" key="13">
    <source>
        <dbReference type="HAMAP-Rule" id="MF_00405"/>
    </source>
</evidence>
<dbReference type="InterPro" id="IPR013114">
    <property type="entry name" value="FabA_FabZ"/>
</dbReference>
<dbReference type="NCBIfam" id="TIGR01749">
    <property type="entry name" value="fabA"/>
    <property type="match status" value="1"/>
</dbReference>
<evidence type="ECO:0000256" key="8">
    <source>
        <dbReference type="ARBA" id="ARBA00022832"/>
    </source>
</evidence>
<evidence type="ECO:0000256" key="3">
    <source>
        <dbReference type="ARBA" id="ARBA00005194"/>
    </source>
</evidence>
<keyword evidence="7 13" id="KW-0444">Lipid biosynthesis</keyword>
<organism evidence="14 15">
    <name type="scientific">Glaciecola punicea ACAM 611</name>
    <dbReference type="NCBI Taxonomy" id="1121923"/>
    <lineage>
        <taxon>Bacteria</taxon>
        <taxon>Pseudomonadati</taxon>
        <taxon>Pseudomonadota</taxon>
        <taxon>Gammaproteobacteria</taxon>
        <taxon>Alteromonadales</taxon>
        <taxon>Alteromonadaceae</taxon>
        <taxon>Glaciecola</taxon>
    </lineage>
</organism>
<dbReference type="HAMAP" id="MF_00405">
    <property type="entry name" value="FabA"/>
    <property type="match status" value="1"/>
</dbReference>
<dbReference type="GO" id="GO:0005737">
    <property type="term" value="C:cytoplasm"/>
    <property type="evidence" value="ECO:0007669"/>
    <property type="project" value="UniProtKB-SubCell"/>
</dbReference>
<dbReference type="OrthoDB" id="9786735at2"/>
<feature type="active site" evidence="13">
    <location>
        <position position="71"/>
    </location>
</feature>
<evidence type="ECO:0000256" key="11">
    <source>
        <dbReference type="ARBA" id="ARBA00023235"/>
    </source>
</evidence>
<dbReference type="NCBIfam" id="NF003509">
    <property type="entry name" value="PRK05174.1"/>
    <property type="match status" value="1"/>
</dbReference>
<comment type="pathway">
    <text evidence="3 13">Lipid metabolism; fatty acid biosynthesis.</text>
</comment>
<dbReference type="AlphaFoldDB" id="H5T9H1"/>
<comment type="subcellular location">
    <subcellularLocation>
        <location evidence="2 13">Cytoplasm</location>
    </subcellularLocation>
</comment>
<keyword evidence="15" id="KW-1185">Reference proteome</keyword>
<keyword evidence="8 13" id="KW-0276">Fatty acid metabolism</keyword>
<dbReference type="GO" id="GO:0006636">
    <property type="term" value="P:unsaturated fatty acid biosynthetic process"/>
    <property type="evidence" value="ECO:0007669"/>
    <property type="project" value="UniProtKB-UniRule"/>
</dbReference>
<dbReference type="Pfam" id="PF07977">
    <property type="entry name" value="FabA"/>
    <property type="match status" value="1"/>
</dbReference>
<dbReference type="Gene3D" id="3.10.129.10">
    <property type="entry name" value="Hotdog Thioesterase"/>
    <property type="match status" value="1"/>
</dbReference>
<dbReference type="EMBL" id="BAET01000007">
    <property type="protein sequence ID" value="GAB54948.1"/>
    <property type="molecule type" value="Genomic_DNA"/>
</dbReference>
<dbReference type="PANTHER" id="PTHR30272">
    <property type="entry name" value="3-HYDROXYACYL-[ACYL-CARRIER-PROTEIN] DEHYDRATASE"/>
    <property type="match status" value="1"/>
</dbReference>